<comment type="caution">
    <text evidence="3">The sequence shown here is derived from an EMBL/GenBank/DDBJ whole genome shotgun (WGS) entry which is preliminary data.</text>
</comment>
<evidence type="ECO:0000313" key="3">
    <source>
        <dbReference type="EMBL" id="MCQ1538651.1"/>
    </source>
</evidence>
<feature type="transmembrane region" description="Helical" evidence="1">
    <location>
        <begin position="35"/>
        <end position="60"/>
    </location>
</feature>
<evidence type="ECO:0000313" key="4">
    <source>
        <dbReference type="Proteomes" id="UP001524383"/>
    </source>
</evidence>
<dbReference type="EMBL" id="VOTZ01000012">
    <property type="protein sequence ID" value="MCQ1538651.1"/>
    <property type="molecule type" value="Genomic_DNA"/>
</dbReference>
<keyword evidence="1" id="KW-0472">Membrane</keyword>
<proteinExistence type="predicted"/>
<dbReference type="NCBIfam" id="NF009776">
    <property type="entry name" value="PRK13275.1"/>
    <property type="match status" value="1"/>
</dbReference>
<reference evidence="3 4" key="1">
    <citation type="submission" date="2019-08" db="EMBL/GenBank/DDBJ databases">
        <authorList>
            <person name="Chen S.-C."/>
            <person name="Lai M.-C."/>
            <person name="You Y.-T."/>
        </authorList>
    </citation>
    <scope>NUCLEOTIDE SEQUENCE [LARGE SCALE GENOMIC DNA]</scope>
    <source>
        <strain evidence="3 4">P2F9704a</strain>
    </source>
</reference>
<feature type="domain" description="Tetrahydromethanopterin S-methyltransferase F subunit" evidence="2">
    <location>
        <begin position="5"/>
        <end position="60"/>
    </location>
</feature>
<dbReference type="EC" id="2.1.1.86" evidence="3"/>
<dbReference type="AlphaFoldDB" id="A0ABD4TIX5"/>
<evidence type="ECO:0000256" key="1">
    <source>
        <dbReference type="SAM" id="Phobius"/>
    </source>
</evidence>
<organism evidence="3 4">
    <name type="scientific">Methanocalculus taiwanensis</name>
    <dbReference type="NCBI Taxonomy" id="106207"/>
    <lineage>
        <taxon>Archaea</taxon>
        <taxon>Methanobacteriati</taxon>
        <taxon>Methanobacteriota</taxon>
        <taxon>Stenosarchaea group</taxon>
        <taxon>Methanomicrobia</taxon>
        <taxon>Methanomicrobiales</taxon>
        <taxon>Methanocalculaceae</taxon>
        <taxon>Methanocalculus</taxon>
    </lineage>
</organism>
<dbReference type="Pfam" id="PF09472">
    <property type="entry name" value="MtrF"/>
    <property type="match status" value="1"/>
</dbReference>
<protein>
    <submittedName>
        <fullName evidence="3">Tetrahydromethanopterin S-methyltransferase subunit F</fullName>
        <ecNumber evidence="3">2.1.1.86</ecNumber>
    </submittedName>
</protein>
<dbReference type="GO" id="GO:0008168">
    <property type="term" value="F:methyltransferase activity"/>
    <property type="evidence" value="ECO:0007669"/>
    <property type="project" value="UniProtKB-KW"/>
</dbReference>
<sequence length="62" mass="6577">MAGSSIRMTSIDNMVENIRYKAQIIARTNKLDSGIMAAGIPGFVAGLLLALIFVMVPILVLG</sequence>
<dbReference type="InterPro" id="IPR013347">
    <property type="entry name" value="MeTrfase_F_su"/>
</dbReference>
<keyword evidence="3" id="KW-0808">Transferase</keyword>
<keyword evidence="4" id="KW-1185">Reference proteome</keyword>
<name>A0ABD4TIX5_9EURY</name>
<keyword evidence="3" id="KW-0489">Methyltransferase</keyword>
<gene>
    <name evidence="3" type="ORF">FTO68_06590</name>
</gene>
<dbReference type="RefSeq" id="WP_255332602.1">
    <property type="nucleotide sequence ID" value="NZ_VOTZ01000012.1"/>
</dbReference>
<dbReference type="NCBIfam" id="TIGR02507">
    <property type="entry name" value="MtrF"/>
    <property type="match status" value="1"/>
</dbReference>
<dbReference type="GO" id="GO:0032259">
    <property type="term" value="P:methylation"/>
    <property type="evidence" value="ECO:0007669"/>
    <property type="project" value="UniProtKB-KW"/>
</dbReference>
<accession>A0ABD4TIX5</accession>
<keyword evidence="1" id="KW-1133">Transmembrane helix</keyword>
<dbReference type="Proteomes" id="UP001524383">
    <property type="component" value="Unassembled WGS sequence"/>
</dbReference>
<evidence type="ECO:0000259" key="2">
    <source>
        <dbReference type="Pfam" id="PF09472"/>
    </source>
</evidence>
<keyword evidence="1" id="KW-0812">Transmembrane</keyword>